<comment type="caution">
    <text evidence="3">The sequence shown here is derived from an EMBL/GenBank/DDBJ whole genome shotgun (WGS) entry which is preliminary data.</text>
</comment>
<sequence>MPRLPSLAVAIALLWAVARSSQAVAQTPEPGAEPPPSPPQTEPVQPAPEVADDAPEQPEQPGDKPEVVNPKDVNQGPLRDPVLQQNEGDPRTLEREPETKEPGDEGPPAPEQKSDDTSPMEICAQPAEQGVLQRVRRTLTVTACASSAWLDGLFGDQIYRDEYHATYGTVTAGGLWSDYDGFDPRLRFRARLQLPQWDSRISAFAGRVGQDDYISDTEGDFDALPTRQFGTLEDESVLVGLGYSSPERTGNDFDAGVGVRIDLPLDPYARARYEIVRTFAERYVFSARETVFWQNTEGFGTTTRINFDRVISDRFLLRWSNLGKFTEETIGLEWYSQLTLFQSIGQRTGLAYQAHVEGETDNEVPMTRTALRLIMRRQLTPEWLILELRGGVSWPRRRLVEEREASPEIGIAIEMQFGQKRDRLRPPPTSQPLNRQ</sequence>
<feature type="chain" id="PRO_5047264123" description="Inverse autotransporter beta-domain domain-containing protein" evidence="2">
    <location>
        <begin position="26"/>
        <end position="436"/>
    </location>
</feature>
<reference evidence="4" key="1">
    <citation type="journal article" date="2019" name="Int. J. Syst. Evol. Microbiol.">
        <title>The Global Catalogue of Microorganisms (GCM) 10K type strain sequencing project: providing services to taxonomists for standard genome sequencing and annotation.</title>
        <authorList>
            <consortium name="The Broad Institute Genomics Platform"/>
            <consortium name="The Broad Institute Genome Sequencing Center for Infectious Disease"/>
            <person name="Wu L."/>
            <person name="Ma J."/>
        </authorList>
    </citation>
    <scope>NUCLEOTIDE SEQUENCE [LARGE SCALE GENOMIC DNA]</scope>
    <source>
        <strain evidence="4">CGMCC 1.10759</strain>
    </source>
</reference>
<evidence type="ECO:0000313" key="4">
    <source>
        <dbReference type="Proteomes" id="UP001595904"/>
    </source>
</evidence>
<accession>A0ABV8SRK3</accession>
<keyword evidence="2" id="KW-0732">Signal</keyword>
<evidence type="ECO:0008006" key="5">
    <source>
        <dbReference type="Google" id="ProtNLM"/>
    </source>
</evidence>
<dbReference type="Proteomes" id="UP001595904">
    <property type="component" value="Unassembled WGS sequence"/>
</dbReference>
<keyword evidence="4" id="KW-1185">Reference proteome</keyword>
<feature type="region of interest" description="Disordered" evidence="1">
    <location>
        <begin position="21"/>
        <end position="118"/>
    </location>
</feature>
<dbReference type="EMBL" id="JBHSDU010000003">
    <property type="protein sequence ID" value="MFC4309014.1"/>
    <property type="molecule type" value="Genomic_DNA"/>
</dbReference>
<feature type="region of interest" description="Disordered" evidence="1">
    <location>
        <begin position="417"/>
        <end position="436"/>
    </location>
</feature>
<dbReference type="RefSeq" id="WP_380596080.1">
    <property type="nucleotide sequence ID" value="NZ_JBHSDU010000003.1"/>
</dbReference>
<proteinExistence type="predicted"/>
<name>A0ABV8SRK3_9GAMM</name>
<feature type="signal peptide" evidence="2">
    <location>
        <begin position="1"/>
        <end position="25"/>
    </location>
</feature>
<evidence type="ECO:0000256" key="1">
    <source>
        <dbReference type="SAM" id="MobiDB-lite"/>
    </source>
</evidence>
<feature type="compositionally biased region" description="Pro residues" evidence="1">
    <location>
        <begin position="31"/>
        <end position="41"/>
    </location>
</feature>
<organism evidence="3 4">
    <name type="scientific">Steroidobacter flavus</name>
    <dbReference type="NCBI Taxonomy" id="1842136"/>
    <lineage>
        <taxon>Bacteria</taxon>
        <taxon>Pseudomonadati</taxon>
        <taxon>Pseudomonadota</taxon>
        <taxon>Gammaproteobacteria</taxon>
        <taxon>Steroidobacterales</taxon>
        <taxon>Steroidobacteraceae</taxon>
        <taxon>Steroidobacter</taxon>
    </lineage>
</organism>
<evidence type="ECO:0000313" key="3">
    <source>
        <dbReference type="EMBL" id="MFC4309014.1"/>
    </source>
</evidence>
<protein>
    <recommendedName>
        <fullName evidence="5">Inverse autotransporter beta-domain domain-containing protein</fullName>
    </recommendedName>
</protein>
<feature type="compositionally biased region" description="Basic and acidic residues" evidence="1">
    <location>
        <begin position="88"/>
        <end position="103"/>
    </location>
</feature>
<evidence type="ECO:0000256" key="2">
    <source>
        <dbReference type="SAM" id="SignalP"/>
    </source>
</evidence>
<gene>
    <name evidence="3" type="ORF">ACFPN2_07980</name>
</gene>